<evidence type="ECO:0000313" key="2">
    <source>
        <dbReference type="Proteomes" id="UP000887581"/>
    </source>
</evidence>
<sequence>MEVAAVAAAQSVEKTGGGRADGCVKKNVNKSNYYTDGVRLEGAVAGNALPIIEERKRDDSGREKMRERRKKPTAKAKCMAHVGFALHSRVLALLAVALHLKV</sequence>
<organism evidence="2 3">
    <name type="scientific">Setaria digitata</name>
    <dbReference type="NCBI Taxonomy" id="48799"/>
    <lineage>
        <taxon>Eukaryota</taxon>
        <taxon>Metazoa</taxon>
        <taxon>Ecdysozoa</taxon>
        <taxon>Nematoda</taxon>
        <taxon>Chromadorea</taxon>
        <taxon>Rhabditida</taxon>
        <taxon>Spirurina</taxon>
        <taxon>Spiruromorpha</taxon>
        <taxon>Filarioidea</taxon>
        <taxon>Setariidae</taxon>
        <taxon>Setaria</taxon>
    </lineage>
</organism>
<protein>
    <submittedName>
        <fullName evidence="3">Uncharacterized protein</fullName>
    </submittedName>
</protein>
<evidence type="ECO:0000256" key="1">
    <source>
        <dbReference type="SAM" id="Phobius"/>
    </source>
</evidence>
<keyword evidence="1" id="KW-1133">Transmembrane helix</keyword>
<evidence type="ECO:0000313" key="3">
    <source>
        <dbReference type="WBParaSite" id="sdigi.contig9.g1043.t1"/>
    </source>
</evidence>
<keyword evidence="1" id="KW-0812">Transmembrane</keyword>
<feature type="transmembrane region" description="Helical" evidence="1">
    <location>
        <begin position="78"/>
        <end position="100"/>
    </location>
</feature>
<dbReference type="AlphaFoldDB" id="A0A915Q7V5"/>
<dbReference type="WBParaSite" id="sdigi.contig9.g1043.t1">
    <property type="protein sequence ID" value="sdigi.contig9.g1043.t1"/>
    <property type="gene ID" value="sdigi.contig9.g1043"/>
</dbReference>
<proteinExistence type="predicted"/>
<accession>A0A915Q7V5</accession>
<keyword evidence="1" id="KW-0472">Membrane</keyword>
<name>A0A915Q7V5_9BILA</name>
<reference evidence="3" key="1">
    <citation type="submission" date="2022-11" db="UniProtKB">
        <authorList>
            <consortium name="WormBaseParasite"/>
        </authorList>
    </citation>
    <scope>IDENTIFICATION</scope>
</reference>
<dbReference type="Proteomes" id="UP000887581">
    <property type="component" value="Unplaced"/>
</dbReference>
<keyword evidence="2" id="KW-1185">Reference proteome</keyword>